<evidence type="ECO:0000313" key="3">
    <source>
        <dbReference type="EMBL" id="THC93435.1"/>
    </source>
</evidence>
<feature type="signal peptide" evidence="2">
    <location>
        <begin position="1"/>
        <end position="17"/>
    </location>
</feature>
<accession>A0A4S3JEC3</accession>
<reference evidence="3 4" key="1">
    <citation type="submission" date="2019-03" db="EMBL/GenBank/DDBJ databases">
        <title>The genome sequence of a newly discovered highly antifungal drug resistant Aspergillus species, Aspergillus tanneri NIH 1004.</title>
        <authorList>
            <person name="Mounaud S."/>
            <person name="Singh I."/>
            <person name="Joardar V."/>
            <person name="Pakala S."/>
            <person name="Pakala S."/>
            <person name="Venepally P."/>
            <person name="Hoover J."/>
            <person name="Nierman W."/>
            <person name="Chung J."/>
            <person name="Losada L."/>
        </authorList>
    </citation>
    <scope>NUCLEOTIDE SEQUENCE [LARGE SCALE GENOMIC DNA]</scope>
    <source>
        <strain evidence="3 4">NIH1004</strain>
    </source>
</reference>
<name>A0A4S3JEC3_9EURO</name>
<sequence>MCYFWICKFTLCGCIWDEWFQNCGHGSWCYKKRLVQTKYDRSMCEECCIRAGERFHWIDLMAELEYQEKNGGVSTTNLYSASSKSQEVVASGPGSGSKKPEKETSEPDKWEQEIPVMLEIKYTVQRIIDPINLDVVRDERRQRRMQELRQLLREEGLKITFEHNGLLVVSRIIGDRLQDKVDYVLAET</sequence>
<dbReference type="Proteomes" id="UP000308092">
    <property type="component" value="Unassembled WGS sequence"/>
</dbReference>
<evidence type="ECO:0000256" key="2">
    <source>
        <dbReference type="SAM" id="SignalP"/>
    </source>
</evidence>
<protein>
    <submittedName>
        <fullName evidence="3">Uncharacterized protein</fullName>
    </submittedName>
</protein>
<proteinExistence type="predicted"/>
<evidence type="ECO:0000313" key="4">
    <source>
        <dbReference type="Proteomes" id="UP000308092"/>
    </source>
</evidence>
<evidence type="ECO:0000256" key="1">
    <source>
        <dbReference type="SAM" id="MobiDB-lite"/>
    </source>
</evidence>
<feature type="region of interest" description="Disordered" evidence="1">
    <location>
        <begin position="84"/>
        <end position="110"/>
    </location>
</feature>
<dbReference type="VEuPathDB" id="FungiDB:EYZ11_007094"/>
<keyword evidence="4" id="KW-1185">Reference proteome</keyword>
<feature type="chain" id="PRO_5020621619" evidence="2">
    <location>
        <begin position="18"/>
        <end position="188"/>
    </location>
</feature>
<organism evidence="3 4">
    <name type="scientific">Aspergillus tanneri</name>
    <dbReference type="NCBI Taxonomy" id="1220188"/>
    <lineage>
        <taxon>Eukaryota</taxon>
        <taxon>Fungi</taxon>
        <taxon>Dikarya</taxon>
        <taxon>Ascomycota</taxon>
        <taxon>Pezizomycotina</taxon>
        <taxon>Eurotiomycetes</taxon>
        <taxon>Eurotiomycetidae</taxon>
        <taxon>Eurotiales</taxon>
        <taxon>Aspergillaceae</taxon>
        <taxon>Aspergillus</taxon>
        <taxon>Aspergillus subgen. Circumdati</taxon>
    </lineage>
</organism>
<gene>
    <name evidence="3" type="ORF">EYZ11_007094</name>
</gene>
<dbReference type="EMBL" id="SOSA01000265">
    <property type="protein sequence ID" value="THC93435.1"/>
    <property type="molecule type" value="Genomic_DNA"/>
</dbReference>
<dbReference type="AlphaFoldDB" id="A0A4S3JEC3"/>
<keyword evidence="2" id="KW-0732">Signal</keyword>
<feature type="compositionally biased region" description="Basic and acidic residues" evidence="1">
    <location>
        <begin position="98"/>
        <end position="110"/>
    </location>
</feature>
<comment type="caution">
    <text evidence="3">The sequence shown here is derived from an EMBL/GenBank/DDBJ whole genome shotgun (WGS) entry which is preliminary data.</text>
</comment>